<evidence type="ECO:0000313" key="12">
    <source>
        <dbReference type="EMBL" id="GMT13955.1"/>
    </source>
</evidence>
<dbReference type="GO" id="GO:0005096">
    <property type="term" value="F:GTPase activator activity"/>
    <property type="evidence" value="ECO:0007669"/>
    <property type="project" value="UniProtKB-KW"/>
</dbReference>
<dbReference type="SMART" id="SM00164">
    <property type="entry name" value="TBC"/>
    <property type="match status" value="1"/>
</dbReference>
<proteinExistence type="predicted"/>
<dbReference type="InterPro" id="IPR021935">
    <property type="entry name" value="SGSM1/2_RBD"/>
</dbReference>
<evidence type="ECO:0000256" key="4">
    <source>
        <dbReference type="ARBA" id="ARBA00022553"/>
    </source>
</evidence>
<keyword evidence="4" id="KW-0597">Phosphoprotein</keyword>
<comment type="caution">
    <text evidence="12">The sequence shown here is derived from an EMBL/GenBank/DDBJ whole genome shotgun (WGS) entry which is preliminary data.</text>
</comment>
<dbReference type="Gene3D" id="1.10.8.270">
    <property type="entry name" value="putative rabgap domain of human tbc1 domain family member 14 like domains"/>
    <property type="match status" value="1"/>
</dbReference>
<sequence>MLPYLAYKYVKDQKEKNKRDMQDSLANMTVNLSKSILPDMVVLRIPGVSAKLTDDGDEQPSDEYIPGTLAIVEKATGIFIEWTPQGEDECGWVLADDDSAHTIPALSPNADSSSSLLPPHASSASSHAAPLSPHSRLRFSVDVNDLSSFKNVEPKKGGKGGHPCIRLIAKDGTNYVPLYFLTQSTKDFIDVLQRYCTLRRSAREHQLVLVVDEKAEALAQSLSTLDQNGDMMGRFMHNPYATAMTGLSKITTFVQDQVIPAILDSDAVSQEEKIRAMRELRSETDDTRLKISRDADFEVVTQLELPPRPDIYRESPVTASVWSSFKQSDGSFDPAKSHHLMMNVFRGGVDADLRKEAWKYLLGYYEWSKTPAENEKKRAKLEKDYVRMKGQWQSISDDQESRFAKYAVRKGLVEKDVARTDRTMKFFAGDDNPNLVMLHNVLMTYCMYDFDLGYVQGMSDFCSPLLYVMNNESDAFWCFVGFMERVHANFEKDQTAIKVQLNQLRDILMIVNPKLANYLESHDSDDMYFCFRWLIVWFKREFAFEDTCKLWEVLWTCQPCPNFLLLICAATLDRQTETIIENKFGLTEILKHVNDLSMHHDLDEMLTSAEAIFHQLSASQDKLPMHICEHLALGDKSAVGTPSADEDDE</sequence>
<dbReference type="PANTHER" id="PTHR22957">
    <property type="entry name" value="TBC1 DOMAIN FAMILY MEMBER GTPASE-ACTIVATING PROTEIN"/>
    <property type="match status" value="1"/>
</dbReference>
<keyword evidence="13" id="KW-1185">Reference proteome</keyword>
<dbReference type="Proteomes" id="UP001432322">
    <property type="component" value="Unassembled WGS sequence"/>
</dbReference>
<protein>
    <recommendedName>
        <fullName evidence="8">TBC1 domain family member 15</fullName>
    </recommendedName>
    <alternativeName>
        <fullName evidence="9">GTPase-activating protein RAB7</fullName>
    </alternativeName>
</protein>
<feature type="domain" description="Rab-GAP TBC" evidence="11">
    <location>
        <begin position="348"/>
        <end position="558"/>
    </location>
</feature>
<dbReference type="Gene3D" id="1.10.472.80">
    <property type="entry name" value="Ypt/Rab-GAP domain of gyp1p, domain 3"/>
    <property type="match status" value="1"/>
</dbReference>
<comment type="subcellular location">
    <subcellularLocation>
        <location evidence="1">Cytoplasm</location>
    </subcellularLocation>
</comment>
<dbReference type="Pfam" id="PF00566">
    <property type="entry name" value="RabGAP-TBC"/>
    <property type="match status" value="1"/>
</dbReference>
<evidence type="ECO:0000256" key="7">
    <source>
        <dbReference type="ARBA" id="ARBA00065268"/>
    </source>
</evidence>
<comment type="subunit">
    <text evidence="7">Interacts with non-phosphorylated form of RAB8A; phosphorylation of RAB8A at 'Thr-72' disrupts this interaction. Interacts with ARMC12.</text>
</comment>
<accession>A0AAV5V2Z4</accession>
<dbReference type="FunFam" id="1.10.8.270:FF:000005">
    <property type="entry name" value="TBC1 domain family member 15"/>
    <property type="match status" value="1"/>
</dbReference>
<evidence type="ECO:0000259" key="11">
    <source>
        <dbReference type="PROSITE" id="PS50086"/>
    </source>
</evidence>
<evidence type="ECO:0000256" key="8">
    <source>
        <dbReference type="ARBA" id="ARBA00067480"/>
    </source>
</evidence>
<dbReference type="InterPro" id="IPR000195">
    <property type="entry name" value="Rab-GAP-TBC_dom"/>
</dbReference>
<dbReference type="EMBL" id="BTSY01000002">
    <property type="protein sequence ID" value="GMT13955.1"/>
    <property type="molecule type" value="Genomic_DNA"/>
</dbReference>
<gene>
    <name evidence="12" type="ORF">PFISCL1PPCAC_5252</name>
</gene>
<keyword evidence="3" id="KW-0963">Cytoplasm</keyword>
<evidence type="ECO:0000313" key="13">
    <source>
        <dbReference type="Proteomes" id="UP001432322"/>
    </source>
</evidence>
<feature type="compositionally biased region" description="Low complexity" evidence="10">
    <location>
        <begin position="112"/>
        <end position="131"/>
    </location>
</feature>
<evidence type="ECO:0000256" key="3">
    <source>
        <dbReference type="ARBA" id="ARBA00022490"/>
    </source>
</evidence>
<dbReference type="SUPFAM" id="SSF47923">
    <property type="entry name" value="Ypt/Rab-GAP domain of gyp1p"/>
    <property type="match status" value="2"/>
</dbReference>
<reference evidence="12" key="1">
    <citation type="submission" date="2023-10" db="EMBL/GenBank/DDBJ databases">
        <title>Genome assembly of Pristionchus species.</title>
        <authorList>
            <person name="Yoshida K."/>
            <person name="Sommer R.J."/>
        </authorList>
    </citation>
    <scope>NUCLEOTIDE SEQUENCE</scope>
    <source>
        <strain evidence="12">RS5133</strain>
    </source>
</reference>
<keyword evidence="5" id="KW-0007">Acetylation</keyword>
<evidence type="ECO:0000256" key="5">
    <source>
        <dbReference type="ARBA" id="ARBA00022990"/>
    </source>
</evidence>
<dbReference type="InterPro" id="IPR035969">
    <property type="entry name" value="Rab-GAP_TBC_sf"/>
</dbReference>
<evidence type="ECO:0000256" key="2">
    <source>
        <dbReference type="ARBA" id="ARBA00022468"/>
    </source>
</evidence>
<evidence type="ECO:0000256" key="6">
    <source>
        <dbReference type="ARBA" id="ARBA00055283"/>
    </source>
</evidence>
<dbReference type="FunFam" id="1.10.472.80:FF:000005">
    <property type="entry name" value="TBC1 domain family member 15"/>
    <property type="match status" value="1"/>
</dbReference>
<dbReference type="PROSITE" id="PS50086">
    <property type="entry name" value="TBC_RABGAP"/>
    <property type="match status" value="1"/>
</dbReference>
<dbReference type="Pfam" id="PF12068">
    <property type="entry name" value="PH_RBD"/>
    <property type="match status" value="1"/>
</dbReference>
<feature type="region of interest" description="Disordered" evidence="10">
    <location>
        <begin position="104"/>
        <end position="131"/>
    </location>
</feature>
<dbReference type="AlphaFoldDB" id="A0AAV5V2Z4"/>
<dbReference type="PANTHER" id="PTHR22957:SF645">
    <property type="entry name" value="LD27216P"/>
    <property type="match status" value="1"/>
</dbReference>
<evidence type="ECO:0000256" key="9">
    <source>
        <dbReference type="ARBA" id="ARBA00082539"/>
    </source>
</evidence>
<evidence type="ECO:0000256" key="10">
    <source>
        <dbReference type="SAM" id="MobiDB-lite"/>
    </source>
</evidence>
<name>A0AAV5V2Z4_9BILA</name>
<evidence type="ECO:0000256" key="1">
    <source>
        <dbReference type="ARBA" id="ARBA00004496"/>
    </source>
</evidence>
<keyword evidence="2" id="KW-0343">GTPase activation</keyword>
<dbReference type="GO" id="GO:0005737">
    <property type="term" value="C:cytoplasm"/>
    <property type="evidence" value="ECO:0007669"/>
    <property type="project" value="UniProtKB-SubCell"/>
</dbReference>
<comment type="function">
    <text evidence="6">Acts as a GTPase activating protein for RAB7A. Does not act on RAB4, RAB5 or RAB6.</text>
</comment>
<organism evidence="12 13">
    <name type="scientific">Pristionchus fissidentatus</name>
    <dbReference type="NCBI Taxonomy" id="1538716"/>
    <lineage>
        <taxon>Eukaryota</taxon>
        <taxon>Metazoa</taxon>
        <taxon>Ecdysozoa</taxon>
        <taxon>Nematoda</taxon>
        <taxon>Chromadorea</taxon>
        <taxon>Rhabditida</taxon>
        <taxon>Rhabditina</taxon>
        <taxon>Diplogasteromorpha</taxon>
        <taxon>Diplogasteroidea</taxon>
        <taxon>Neodiplogasteridae</taxon>
        <taxon>Pristionchus</taxon>
    </lineage>
</organism>